<keyword evidence="2 4" id="KW-0863">Zinc-finger</keyword>
<evidence type="ECO:0000256" key="4">
    <source>
        <dbReference type="PROSITE-ProRule" id="PRU00325"/>
    </source>
</evidence>
<evidence type="ECO:0000313" key="7">
    <source>
        <dbReference type="Proteomes" id="UP001157974"/>
    </source>
</evidence>
<feature type="domain" description="SWIM-type" evidence="5">
    <location>
        <begin position="96"/>
        <end position="128"/>
    </location>
</feature>
<evidence type="ECO:0000256" key="3">
    <source>
        <dbReference type="ARBA" id="ARBA00022833"/>
    </source>
</evidence>
<evidence type="ECO:0000256" key="2">
    <source>
        <dbReference type="ARBA" id="ARBA00022771"/>
    </source>
</evidence>
<accession>A0AAV8UR32</accession>
<proteinExistence type="predicted"/>
<dbReference type="EMBL" id="JAMWBK010000005">
    <property type="protein sequence ID" value="KAJ8905001.1"/>
    <property type="molecule type" value="Genomic_DNA"/>
</dbReference>
<dbReference type="AlphaFoldDB" id="A0AAV8UR32"/>
<gene>
    <name evidence="6" type="ORF">NDN08_001513</name>
</gene>
<dbReference type="SMART" id="SM00575">
    <property type="entry name" value="ZnF_PMZ"/>
    <property type="match status" value="1"/>
</dbReference>
<sequence length="157" mass="17864">MAKNSRYGKVTNLGAEELNRILEGNRERGHLTIISRFVQYVGVSTYKRQVECRAMEQKVPDAVMQTFQQRIRTIRVQRLEEFGGGNIKVVEDAGERLVSLMEGTCTCGEFQILRFPCPHAAACIEEMQVDPTSFMNETYHVRSLRGNGGTSRCSRRM</sequence>
<organism evidence="6 7">
    <name type="scientific">Rhodosorus marinus</name>
    <dbReference type="NCBI Taxonomy" id="101924"/>
    <lineage>
        <taxon>Eukaryota</taxon>
        <taxon>Rhodophyta</taxon>
        <taxon>Stylonematophyceae</taxon>
        <taxon>Stylonematales</taxon>
        <taxon>Stylonemataceae</taxon>
        <taxon>Rhodosorus</taxon>
    </lineage>
</organism>
<evidence type="ECO:0000259" key="5">
    <source>
        <dbReference type="PROSITE" id="PS50966"/>
    </source>
</evidence>
<dbReference type="Pfam" id="PF04434">
    <property type="entry name" value="SWIM"/>
    <property type="match status" value="1"/>
</dbReference>
<comment type="caution">
    <text evidence="6">The sequence shown here is derived from an EMBL/GenBank/DDBJ whole genome shotgun (WGS) entry which is preliminary data.</text>
</comment>
<evidence type="ECO:0000256" key="1">
    <source>
        <dbReference type="ARBA" id="ARBA00022723"/>
    </source>
</evidence>
<dbReference type="GO" id="GO:0008270">
    <property type="term" value="F:zinc ion binding"/>
    <property type="evidence" value="ECO:0007669"/>
    <property type="project" value="UniProtKB-KW"/>
</dbReference>
<dbReference type="InterPro" id="IPR006564">
    <property type="entry name" value="Znf_PMZ"/>
</dbReference>
<reference evidence="6 7" key="1">
    <citation type="journal article" date="2023" name="Nat. Commun.">
        <title>Origin of minicircular mitochondrial genomes in red algae.</title>
        <authorList>
            <person name="Lee Y."/>
            <person name="Cho C.H."/>
            <person name="Lee Y.M."/>
            <person name="Park S.I."/>
            <person name="Yang J.H."/>
            <person name="West J.A."/>
            <person name="Bhattacharya D."/>
            <person name="Yoon H.S."/>
        </authorList>
    </citation>
    <scope>NUCLEOTIDE SEQUENCE [LARGE SCALE GENOMIC DNA]</scope>
    <source>
        <strain evidence="6 7">CCMP1338</strain>
        <tissue evidence="6">Whole cell</tissue>
    </source>
</reference>
<protein>
    <recommendedName>
        <fullName evidence="5">SWIM-type domain-containing protein</fullName>
    </recommendedName>
</protein>
<dbReference type="InterPro" id="IPR007527">
    <property type="entry name" value="Znf_SWIM"/>
</dbReference>
<keyword evidence="1" id="KW-0479">Metal-binding</keyword>
<dbReference type="PROSITE" id="PS50966">
    <property type="entry name" value="ZF_SWIM"/>
    <property type="match status" value="1"/>
</dbReference>
<keyword evidence="3" id="KW-0862">Zinc</keyword>
<evidence type="ECO:0000313" key="6">
    <source>
        <dbReference type="EMBL" id="KAJ8905001.1"/>
    </source>
</evidence>
<dbReference type="Proteomes" id="UP001157974">
    <property type="component" value="Unassembled WGS sequence"/>
</dbReference>
<name>A0AAV8UR32_9RHOD</name>
<keyword evidence="7" id="KW-1185">Reference proteome</keyword>